<feature type="binding site" evidence="6">
    <location>
        <begin position="128"/>
        <end position="135"/>
    </location>
    <ligand>
        <name>ATP</name>
        <dbReference type="ChEBI" id="CHEBI:30616"/>
    </ligand>
</feature>
<dbReference type="PANTHER" id="PTHR47968">
    <property type="entry name" value="CENTROMERE PROTEIN E"/>
    <property type="match status" value="1"/>
</dbReference>
<keyword evidence="4 8" id="KW-0175">Coiled coil</keyword>
<evidence type="ECO:0000259" key="10">
    <source>
        <dbReference type="PROSITE" id="PS50067"/>
    </source>
</evidence>
<dbReference type="PANTHER" id="PTHR47968:SF36">
    <property type="entry name" value="KINESIN HEAVY CHAIN ISOFORM X1"/>
    <property type="match status" value="1"/>
</dbReference>
<comment type="similarity">
    <text evidence="6 7">Belongs to the TRAFAC class myosin-kinesin ATPase superfamily. Kinesin family.</text>
</comment>
<dbReference type="OrthoDB" id="123929at2759"/>
<keyword evidence="2 6" id="KW-0547">Nucleotide-binding</keyword>
<dbReference type="AlphaFoldDB" id="W4H3I3"/>
<dbReference type="GO" id="GO:0008017">
    <property type="term" value="F:microtubule binding"/>
    <property type="evidence" value="ECO:0007669"/>
    <property type="project" value="InterPro"/>
</dbReference>
<dbReference type="SMART" id="SM00129">
    <property type="entry name" value="KISc"/>
    <property type="match status" value="1"/>
</dbReference>
<keyword evidence="5 6" id="KW-0505">Motor protein</keyword>
<dbReference type="InterPro" id="IPR019821">
    <property type="entry name" value="Kinesin_motor_CS"/>
</dbReference>
<dbReference type="InterPro" id="IPR001752">
    <property type="entry name" value="Kinesin_motor_dom"/>
</dbReference>
<dbReference type="STRING" id="112090.W4H3I3"/>
<dbReference type="InterPro" id="IPR027640">
    <property type="entry name" value="Kinesin-like_fam"/>
</dbReference>
<dbReference type="EMBL" id="KI913117">
    <property type="protein sequence ID" value="ETV86146.1"/>
    <property type="molecule type" value="Genomic_DNA"/>
</dbReference>
<feature type="domain" description="Kinesin motor" evidence="10">
    <location>
        <begin position="47"/>
        <end position="383"/>
    </location>
</feature>
<dbReference type="GO" id="GO:0005524">
    <property type="term" value="F:ATP binding"/>
    <property type="evidence" value="ECO:0007669"/>
    <property type="project" value="UniProtKB-UniRule"/>
</dbReference>
<keyword evidence="3 6" id="KW-0067">ATP-binding</keyword>
<feature type="coiled-coil region" evidence="8">
    <location>
        <begin position="404"/>
        <end position="455"/>
    </location>
</feature>
<dbReference type="PRINTS" id="PR00380">
    <property type="entry name" value="KINESINHEAVY"/>
</dbReference>
<dbReference type="Gene3D" id="3.40.850.10">
    <property type="entry name" value="Kinesin motor domain"/>
    <property type="match status" value="1"/>
</dbReference>
<feature type="compositionally biased region" description="Polar residues" evidence="9">
    <location>
        <begin position="26"/>
        <end position="35"/>
    </location>
</feature>
<dbReference type="PROSITE" id="PS50067">
    <property type="entry name" value="KINESIN_MOTOR_2"/>
    <property type="match status" value="1"/>
</dbReference>
<name>W4H3I3_APHAT</name>
<feature type="compositionally biased region" description="Polar residues" evidence="9">
    <location>
        <begin position="495"/>
        <end position="516"/>
    </location>
</feature>
<evidence type="ECO:0000256" key="4">
    <source>
        <dbReference type="ARBA" id="ARBA00023054"/>
    </source>
</evidence>
<dbReference type="InterPro" id="IPR036961">
    <property type="entry name" value="Kinesin_motor_dom_sf"/>
</dbReference>
<accession>W4H3I3</accession>
<dbReference type="PROSITE" id="PS00411">
    <property type="entry name" value="KINESIN_MOTOR_1"/>
    <property type="match status" value="1"/>
</dbReference>
<feature type="compositionally biased region" description="Polar residues" evidence="9">
    <location>
        <begin position="1"/>
        <end position="14"/>
    </location>
</feature>
<evidence type="ECO:0000256" key="7">
    <source>
        <dbReference type="RuleBase" id="RU000394"/>
    </source>
</evidence>
<evidence type="ECO:0000313" key="11">
    <source>
        <dbReference type="EMBL" id="ETV86146.1"/>
    </source>
</evidence>
<dbReference type="SUPFAM" id="SSF52540">
    <property type="entry name" value="P-loop containing nucleoside triphosphate hydrolases"/>
    <property type="match status" value="1"/>
</dbReference>
<evidence type="ECO:0000256" key="3">
    <source>
        <dbReference type="ARBA" id="ARBA00022840"/>
    </source>
</evidence>
<evidence type="ECO:0000256" key="1">
    <source>
        <dbReference type="ARBA" id="ARBA00022701"/>
    </source>
</evidence>
<protein>
    <recommendedName>
        <fullName evidence="7">Kinesin-like protein</fullName>
    </recommendedName>
</protein>
<feature type="region of interest" description="Disordered" evidence="9">
    <location>
        <begin position="1"/>
        <end position="36"/>
    </location>
</feature>
<evidence type="ECO:0000256" key="5">
    <source>
        <dbReference type="ARBA" id="ARBA00023175"/>
    </source>
</evidence>
<feature type="region of interest" description="Disordered" evidence="9">
    <location>
        <begin position="495"/>
        <end position="529"/>
    </location>
</feature>
<dbReference type="InterPro" id="IPR027417">
    <property type="entry name" value="P-loop_NTPase"/>
</dbReference>
<dbReference type="Pfam" id="PF00225">
    <property type="entry name" value="Kinesin"/>
    <property type="match status" value="1"/>
</dbReference>
<evidence type="ECO:0000256" key="2">
    <source>
        <dbReference type="ARBA" id="ARBA00022741"/>
    </source>
</evidence>
<reference evidence="11" key="1">
    <citation type="submission" date="2013-12" db="EMBL/GenBank/DDBJ databases">
        <title>The Genome Sequence of Aphanomyces astaci APO3.</title>
        <authorList>
            <consortium name="The Broad Institute Genomics Platform"/>
            <person name="Russ C."/>
            <person name="Tyler B."/>
            <person name="van West P."/>
            <person name="Dieguez-Uribeondo J."/>
            <person name="Young S.K."/>
            <person name="Zeng Q."/>
            <person name="Gargeya S."/>
            <person name="Fitzgerald M."/>
            <person name="Abouelleil A."/>
            <person name="Alvarado L."/>
            <person name="Chapman S.B."/>
            <person name="Gainer-Dewar J."/>
            <person name="Goldberg J."/>
            <person name="Griggs A."/>
            <person name="Gujja S."/>
            <person name="Hansen M."/>
            <person name="Howarth C."/>
            <person name="Imamovic A."/>
            <person name="Ireland A."/>
            <person name="Larimer J."/>
            <person name="McCowan C."/>
            <person name="Murphy C."/>
            <person name="Pearson M."/>
            <person name="Poon T.W."/>
            <person name="Priest M."/>
            <person name="Roberts A."/>
            <person name="Saif S."/>
            <person name="Shea T."/>
            <person name="Sykes S."/>
            <person name="Wortman J."/>
            <person name="Nusbaum C."/>
            <person name="Birren B."/>
        </authorList>
    </citation>
    <scope>NUCLEOTIDE SEQUENCE [LARGE SCALE GENOMIC DNA]</scope>
    <source>
        <strain evidence="11">APO3</strain>
    </source>
</reference>
<evidence type="ECO:0000256" key="6">
    <source>
        <dbReference type="PROSITE-ProRule" id="PRU00283"/>
    </source>
</evidence>
<proteinExistence type="inferred from homology"/>
<organism evidence="11">
    <name type="scientific">Aphanomyces astaci</name>
    <name type="common">Crayfish plague agent</name>
    <dbReference type="NCBI Taxonomy" id="112090"/>
    <lineage>
        <taxon>Eukaryota</taxon>
        <taxon>Sar</taxon>
        <taxon>Stramenopiles</taxon>
        <taxon>Oomycota</taxon>
        <taxon>Saprolegniomycetes</taxon>
        <taxon>Saprolegniales</taxon>
        <taxon>Verrucalvaceae</taxon>
        <taxon>Aphanomyces</taxon>
    </lineage>
</organism>
<sequence>MEDPTCPSTDQPSSGLVVGDNRRITPPSSAHSVSLSLDEDRQLANERIKVLVRVRPLSAYEIALASSDLVSTSATSLRVPSSSSQSHVECAFDHIFTAESTQADVYASVQPLVADVLEGYNATIFAYGQTGTGKTHTILGMHDNELAAPSRSSTPDLTLFAPSWGIIPRALIQLVDSTVSNRDCTISCAYLQIYNEKIFDLLTDKKRQKPLMLREALDGTTDMVVQGLSTYPITSLPDVMAFLKRGRLHRVVRETDMNTQSSRSHAILQVTLKSQSKDGCRRAKLNLVDLAGSEKWNKQAVKPGVEIEEMKNINTSLSALGNCIAALTQSGRKHIPYRDSSLTRLLQDSLGGNTRTVLIATITPRASDETLRTIQFADRTRAVMQCVVQSQNTPVSPRQLHLGLTAARAHIAKLKQKLHELAEQKEKQADAVDKVHKYETQMREKELAIERLHVQNGLYQQQLRDGERQIQMLMSQVQALSTPPKARYVEAPPTTLSANPTTSNQISHLESTTPSSYHYRPPLQPTATFDDRVKSSDLYKAKYGAMLPSQSPQTHPDKMHNTSLSGYLAPMPPAFSRPPQQSSTVILPTVNVTPSPNAICSQHQLKNCVLCALRLKMSVPVPSTLYSHPKARPSPRASMPALTNPPSYPATAAASEAGFCTTHHLNRCVLCNRIPAKQQPAVNYPPMEMSLNSTADGSNICTPHGLNNCVLCVHLQPQRSLSFLNSIPASSATIARMRPPVDVQR</sequence>
<keyword evidence="1 7" id="KW-0493">Microtubule</keyword>
<dbReference type="VEuPathDB" id="FungiDB:H257_02604"/>
<dbReference type="GO" id="GO:0007018">
    <property type="term" value="P:microtubule-based movement"/>
    <property type="evidence" value="ECO:0007669"/>
    <property type="project" value="InterPro"/>
</dbReference>
<dbReference type="GO" id="GO:0005874">
    <property type="term" value="C:microtubule"/>
    <property type="evidence" value="ECO:0007669"/>
    <property type="project" value="UniProtKB-KW"/>
</dbReference>
<dbReference type="CDD" id="cd00106">
    <property type="entry name" value="KISc"/>
    <property type="match status" value="1"/>
</dbReference>
<dbReference type="RefSeq" id="XP_009824618.1">
    <property type="nucleotide sequence ID" value="XM_009826316.1"/>
</dbReference>
<dbReference type="GeneID" id="20804600"/>
<dbReference type="GO" id="GO:0003777">
    <property type="term" value="F:microtubule motor activity"/>
    <property type="evidence" value="ECO:0007669"/>
    <property type="project" value="InterPro"/>
</dbReference>
<gene>
    <name evidence="11" type="ORF">H257_02604</name>
</gene>
<evidence type="ECO:0000256" key="8">
    <source>
        <dbReference type="SAM" id="Coils"/>
    </source>
</evidence>
<evidence type="ECO:0000256" key="9">
    <source>
        <dbReference type="SAM" id="MobiDB-lite"/>
    </source>
</evidence>